<accession>A0A0F9G157</accession>
<dbReference type="CDD" id="cd00081">
    <property type="entry name" value="Hint"/>
    <property type="match status" value="1"/>
</dbReference>
<proteinExistence type="predicted"/>
<reference evidence="1" key="1">
    <citation type="journal article" date="2015" name="Nature">
        <title>Complex archaea that bridge the gap between prokaryotes and eukaryotes.</title>
        <authorList>
            <person name="Spang A."/>
            <person name="Saw J.H."/>
            <person name="Jorgensen S.L."/>
            <person name="Zaremba-Niedzwiedzka K."/>
            <person name="Martijn J."/>
            <person name="Lind A.E."/>
            <person name="van Eijk R."/>
            <person name="Schleper C."/>
            <person name="Guy L."/>
            <person name="Ettema T.J."/>
        </authorList>
    </citation>
    <scope>NUCLEOTIDE SEQUENCE</scope>
</reference>
<dbReference type="InterPro" id="IPR036844">
    <property type="entry name" value="Hint_dom_sf"/>
</dbReference>
<sequence>MTASSGVVELLTDRKRLIESVVPIENKDRQLVPFIFNPIQADMMDTSVGRDIYVKPAQVGGTSLIMCDFLLDCLMFKGTTAVIISYDEFITGRLLRKVQAFYDNLIQVIPSLPKLHHKSVSEKTYVFEDRMGVKQGESSFYIASAKGFAMPRGEPIHDLLLDELAFWPQESKNAGTERGSAAERVFAAAINRVPLLRGTKIRALSTPNGEDNDFYEMYMAAKEGKATGKSVFKAHFYPWFQMPEYSLSADNEFVLPGDNSPILQDLTPEELQLMVHFQEIGIDVIDAYDKLRWRRYNIAAMASLKRSGETRLLFGQEYPEDDVSCVFPTTLVLLGDGSTKTIFDLVRTRYSGDVLTTEKGILTKRPVTGWYKTPRHGRRLYRLTYHNAKAVTASKNAGSVLTEEHKVLAQRGWVEARNLVAGELIATGTPAPGRRTRQLIIGTVLGDAHISAGRQLSFSQTVFDWAAAKAGLLQLFSPCIYKTVNP</sequence>
<evidence type="ECO:0000313" key="1">
    <source>
        <dbReference type="EMBL" id="KKL57122.1"/>
    </source>
</evidence>
<organism evidence="1">
    <name type="scientific">marine sediment metagenome</name>
    <dbReference type="NCBI Taxonomy" id="412755"/>
    <lineage>
        <taxon>unclassified sequences</taxon>
        <taxon>metagenomes</taxon>
        <taxon>ecological metagenomes</taxon>
    </lineage>
</organism>
<dbReference type="Gene3D" id="2.170.16.10">
    <property type="entry name" value="Hedgehog/Intein (Hint) domain"/>
    <property type="match status" value="1"/>
</dbReference>
<gene>
    <name evidence="1" type="ORF">LCGC14_2238580</name>
</gene>
<evidence type="ECO:0008006" key="2">
    <source>
        <dbReference type="Google" id="ProtNLM"/>
    </source>
</evidence>
<feature type="non-terminal residue" evidence="1">
    <location>
        <position position="486"/>
    </location>
</feature>
<dbReference type="AlphaFoldDB" id="A0A0F9G157"/>
<dbReference type="PROSITE" id="PS50817">
    <property type="entry name" value="INTEIN_N_TER"/>
    <property type="match status" value="1"/>
</dbReference>
<name>A0A0F9G157_9ZZZZ</name>
<dbReference type="Gene3D" id="3.40.50.300">
    <property type="entry name" value="P-loop containing nucleotide triphosphate hydrolases"/>
    <property type="match status" value="1"/>
</dbReference>
<dbReference type="EMBL" id="LAZR01030272">
    <property type="protein sequence ID" value="KKL57122.1"/>
    <property type="molecule type" value="Genomic_DNA"/>
</dbReference>
<dbReference type="InterPro" id="IPR027417">
    <property type="entry name" value="P-loop_NTPase"/>
</dbReference>
<protein>
    <recommendedName>
        <fullName evidence="2">Hint domain-containing protein</fullName>
    </recommendedName>
</protein>
<comment type="caution">
    <text evidence="1">The sequence shown here is derived from an EMBL/GenBank/DDBJ whole genome shotgun (WGS) entry which is preliminary data.</text>
</comment>
<dbReference type="InterPro" id="IPR006141">
    <property type="entry name" value="Intein_N"/>
</dbReference>
<dbReference type="SUPFAM" id="SSF51294">
    <property type="entry name" value="Hedgehog/intein (Hint) domain"/>
    <property type="match status" value="1"/>
</dbReference>
<dbReference type="GO" id="GO:0016539">
    <property type="term" value="P:intein-mediated protein splicing"/>
    <property type="evidence" value="ECO:0007669"/>
    <property type="project" value="InterPro"/>
</dbReference>